<sequence length="335" mass="35082">MTYYTMGDLAQYRMLSGQGARLRAQMNELSVEATTGLVADRTERLRGNYVQVAGIESRLNQIAAYRTVTSEQLILTAGMQTALSTVGDQTKGLSAALLAGVSSQSELRIEALSNQANATLSSTLSALNARIGERALFAGTTTNSATFGSAEDLMSALETAVTASGAVSAVDVQAAVDDFFDDPAGFEAVMYKGSEATGPLPIGPEETAQIDVTGMDPAIVGMLKGIAMAGLLSRGVLAGSTLARSDLMKKAGESLAGTQELLAGLSAHLGTTEAAMQNAATRNDAEKNALETARLNLLSVDQYEVASKYQETQGQLQELYTLTSRASRLSLVDFL</sequence>
<gene>
    <name evidence="2" type="ORF">GV832_12385</name>
</gene>
<keyword evidence="2" id="KW-0282">Flagellum</keyword>
<dbReference type="Proteomes" id="UP001193501">
    <property type="component" value="Unassembled WGS sequence"/>
</dbReference>
<dbReference type="EMBL" id="JAABNR010000011">
    <property type="protein sequence ID" value="NBZ88381.1"/>
    <property type="molecule type" value="Genomic_DNA"/>
</dbReference>
<evidence type="ECO:0000259" key="1">
    <source>
        <dbReference type="Pfam" id="PF00700"/>
    </source>
</evidence>
<evidence type="ECO:0000313" key="2">
    <source>
        <dbReference type="EMBL" id="NBZ88381.1"/>
    </source>
</evidence>
<name>A0AAE4Y9D0_9RHOB</name>
<dbReference type="InterPro" id="IPR046358">
    <property type="entry name" value="Flagellin_C"/>
</dbReference>
<dbReference type="AlphaFoldDB" id="A0AAE4Y9D0"/>
<comment type="caution">
    <text evidence="2">The sequence shown here is derived from an EMBL/GenBank/DDBJ whole genome shotgun (WGS) entry which is preliminary data.</text>
</comment>
<proteinExistence type="predicted"/>
<keyword evidence="2" id="KW-0969">Cilium</keyword>
<organism evidence="2 3">
    <name type="scientific">Stagnihabitans tardus</name>
    <dbReference type="NCBI Taxonomy" id="2699202"/>
    <lineage>
        <taxon>Bacteria</taxon>
        <taxon>Pseudomonadati</taxon>
        <taxon>Pseudomonadota</taxon>
        <taxon>Alphaproteobacteria</taxon>
        <taxon>Rhodobacterales</taxon>
        <taxon>Paracoccaceae</taxon>
        <taxon>Stagnihabitans</taxon>
    </lineage>
</organism>
<evidence type="ECO:0000313" key="3">
    <source>
        <dbReference type="Proteomes" id="UP001193501"/>
    </source>
</evidence>
<dbReference type="SUPFAM" id="SSF64518">
    <property type="entry name" value="Phase 1 flagellin"/>
    <property type="match status" value="1"/>
</dbReference>
<dbReference type="RefSeq" id="WP_168775202.1">
    <property type="nucleotide sequence ID" value="NZ_JAABNR010000011.1"/>
</dbReference>
<reference evidence="2" key="1">
    <citation type="submission" date="2020-01" db="EMBL/GenBank/DDBJ databases">
        <authorList>
            <person name="Chen W.-M."/>
        </authorList>
    </citation>
    <scope>NUCLEOTIDE SEQUENCE</scope>
    <source>
        <strain evidence="2">CYK-10</strain>
    </source>
</reference>
<dbReference type="Pfam" id="PF00700">
    <property type="entry name" value="Flagellin_C"/>
    <property type="match status" value="1"/>
</dbReference>
<keyword evidence="2" id="KW-0966">Cell projection</keyword>
<accession>A0AAE4Y9D0</accession>
<protein>
    <submittedName>
        <fullName evidence="2">Flagellar biosynthesis protein FlgL</fullName>
    </submittedName>
</protein>
<keyword evidence="3" id="KW-1185">Reference proteome</keyword>
<feature type="domain" description="Flagellin C-terminal" evidence="1">
    <location>
        <begin position="265"/>
        <end position="335"/>
    </location>
</feature>